<comment type="caution">
    <text evidence="1">The sequence shown here is derived from an EMBL/GenBank/DDBJ whole genome shotgun (WGS) entry which is preliminary data.</text>
</comment>
<dbReference type="RefSeq" id="WP_267539951.1">
    <property type="nucleotide sequence ID" value="NZ_JAPNKA010000001.1"/>
</dbReference>
<sequence>MHTHEEAPRTLAATTPQGHTLILRRFDSAEEGPSYQLSEYWNYLTAAPRHRRPPAGLPESFPSLDSALQSAWEHWRIPPEAFGDIHLGRRVTLDFIEALRSNALGPLALGMSSRALVEHLGMPESVHRVSKGVVCWFYGSVQLLFIDDALYSLEIDRGAGDFTSLRFEGWFLERTTTRAGLETELTRHGVPYAQETRMDLPVIRVPLTRTGAGFLFDFHPWDDTLHALYWKHGE</sequence>
<protein>
    <submittedName>
        <fullName evidence="1">Uncharacterized protein</fullName>
    </submittedName>
</protein>
<accession>A0ABT4AI32</accession>
<organism evidence="1 2">
    <name type="scientific">Archangium lansingense</name>
    <dbReference type="NCBI Taxonomy" id="2995310"/>
    <lineage>
        <taxon>Bacteria</taxon>
        <taxon>Pseudomonadati</taxon>
        <taxon>Myxococcota</taxon>
        <taxon>Myxococcia</taxon>
        <taxon>Myxococcales</taxon>
        <taxon>Cystobacterineae</taxon>
        <taxon>Archangiaceae</taxon>
        <taxon>Archangium</taxon>
    </lineage>
</organism>
<gene>
    <name evidence="1" type="ORF">OV287_43530</name>
</gene>
<keyword evidence="2" id="KW-1185">Reference proteome</keyword>
<name>A0ABT4AI32_9BACT</name>
<reference evidence="1 2" key="1">
    <citation type="submission" date="2022-11" db="EMBL/GenBank/DDBJ databases">
        <title>Minimal conservation of predation-associated metabolite biosynthetic gene clusters underscores biosynthetic potential of Myxococcota including descriptions for ten novel species: Archangium lansinium sp. nov., Myxococcus landrumus sp. nov., Nannocystis bai.</title>
        <authorList>
            <person name="Ahearne A."/>
            <person name="Stevens C."/>
            <person name="Phillips K."/>
        </authorList>
    </citation>
    <scope>NUCLEOTIDE SEQUENCE [LARGE SCALE GENOMIC DNA]</scope>
    <source>
        <strain evidence="1 2">MIWBW</strain>
    </source>
</reference>
<dbReference type="Proteomes" id="UP001207654">
    <property type="component" value="Unassembled WGS sequence"/>
</dbReference>
<evidence type="ECO:0000313" key="1">
    <source>
        <dbReference type="EMBL" id="MCY1081348.1"/>
    </source>
</evidence>
<dbReference type="EMBL" id="JAPNKA010000001">
    <property type="protein sequence ID" value="MCY1081348.1"/>
    <property type="molecule type" value="Genomic_DNA"/>
</dbReference>
<evidence type="ECO:0000313" key="2">
    <source>
        <dbReference type="Proteomes" id="UP001207654"/>
    </source>
</evidence>
<proteinExistence type="predicted"/>